<accession>A0A383VBX7</accession>
<evidence type="ECO:0000256" key="1">
    <source>
        <dbReference type="SAM" id="MobiDB-lite"/>
    </source>
</evidence>
<dbReference type="Proteomes" id="UP000256970">
    <property type="component" value="Unassembled WGS sequence"/>
</dbReference>
<name>A0A383VBX7_TETOB</name>
<feature type="compositionally biased region" description="Low complexity" evidence="1">
    <location>
        <begin position="300"/>
        <end position="310"/>
    </location>
</feature>
<feature type="transmembrane region" description="Helical" evidence="2">
    <location>
        <begin position="190"/>
        <end position="211"/>
    </location>
</feature>
<keyword evidence="2" id="KW-1133">Transmembrane helix</keyword>
<dbReference type="EMBL" id="FNXT01000203">
    <property type="protein sequence ID" value="SZX62124.1"/>
    <property type="molecule type" value="Genomic_DNA"/>
</dbReference>
<keyword evidence="2" id="KW-0472">Membrane</keyword>
<reference evidence="3 4" key="1">
    <citation type="submission" date="2016-10" db="EMBL/GenBank/DDBJ databases">
        <authorList>
            <person name="Cai Z."/>
        </authorList>
    </citation>
    <scope>NUCLEOTIDE SEQUENCE [LARGE SCALE GENOMIC DNA]</scope>
</reference>
<evidence type="ECO:0000313" key="4">
    <source>
        <dbReference type="Proteomes" id="UP000256970"/>
    </source>
</evidence>
<keyword evidence="4" id="KW-1185">Reference proteome</keyword>
<proteinExistence type="predicted"/>
<dbReference type="AlphaFoldDB" id="A0A383VBX7"/>
<gene>
    <name evidence="3" type="ORF">BQ4739_LOCUS2656</name>
</gene>
<evidence type="ECO:0000313" key="3">
    <source>
        <dbReference type="EMBL" id="SZX62124.1"/>
    </source>
</evidence>
<feature type="transmembrane region" description="Helical" evidence="2">
    <location>
        <begin position="158"/>
        <end position="178"/>
    </location>
</feature>
<feature type="transmembrane region" description="Helical" evidence="2">
    <location>
        <begin position="119"/>
        <end position="137"/>
    </location>
</feature>
<feature type="transmembrane region" description="Helical" evidence="2">
    <location>
        <begin position="91"/>
        <end position="113"/>
    </location>
</feature>
<feature type="transmembrane region" description="Helical" evidence="2">
    <location>
        <begin position="35"/>
        <end position="57"/>
    </location>
</feature>
<sequence>MWPFGGAALVSLGLLPTAWQWLAHGQQQTTLWHTAASYAITDATFVLGSLIFLYVAIKYGDTRSKQRPAPYPGAWVEADGRQHAPRGFAPGYLGFALVWSLLIPAAVLLLSSGQACQPLVAATLGPYLLVFVPQIALETKYLNRSFMTPVLPLLFMYYRLWQFVRSLALVAAHTAAAASSQQQQHWLTSYLMSLLVFWVFDTGCTLLWLPWMYDWQLQDPRLLSQLAEARQQEAATTMLAAAAAAKTRQLRPAGADASGSGAATSQVAAAAAAAGTAGGDGAGGSSHGMTTCSKARTPGSSMAARSRAAASHSSAEIDSYGFGA</sequence>
<protein>
    <submittedName>
        <fullName evidence="3">Uncharacterized protein</fullName>
    </submittedName>
</protein>
<evidence type="ECO:0000256" key="2">
    <source>
        <dbReference type="SAM" id="Phobius"/>
    </source>
</evidence>
<organism evidence="3 4">
    <name type="scientific">Tetradesmus obliquus</name>
    <name type="common">Green alga</name>
    <name type="synonym">Acutodesmus obliquus</name>
    <dbReference type="NCBI Taxonomy" id="3088"/>
    <lineage>
        <taxon>Eukaryota</taxon>
        <taxon>Viridiplantae</taxon>
        <taxon>Chlorophyta</taxon>
        <taxon>core chlorophytes</taxon>
        <taxon>Chlorophyceae</taxon>
        <taxon>CS clade</taxon>
        <taxon>Sphaeropleales</taxon>
        <taxon>Scenedesmaceae</taxon>
        <taxon>Tetradesmus</taxon>
    </lineage>
</organism>
<feature type="region of interest" description="Disordered" evidence="1">
    <location>
        <begin position="279"/>
        <end position="310"/>
    </location>
</feature>
<keyword evidence="2" id="KW-0812">Transmembrane</keyword>